<feature type="transmembrane region" description="Helical" evidence="1">
    <location>
        <begin position="84"/>
        <end position="104"/>
    </location>
</feature>
<sequence>MCVWHTLMRMKYAKVLLVVIPAAFLAYSLPPYLVGGGRVPATFGLHHPLLVGHVALGSVAMVSAVAQLWPGLRRRHPHVHRSVGKVYVVAAIPAAVTGLVIGAATPFGPVLAVSNVVLAVLWLWFTVAGYRAARCRRYDLHRRHMLRSGVLALSVITNRIWTPMLFVALHPLQGSVFGGSELHYLWFVAGAGGWLGWTLPLLGAQWWLRRQTSRAVPGFRFLDTSGV</sequence>
<name>A0A6S6NZD6_9MYCO</name>
<reference evidence="2 3" key="1">
    <citation type="submission" date="2020-07" db="EMBL/GenBank/DDBJ databases">
        <title>Complete genome sequence of Mycolicibacterium litorale like strain isolated from cardiac implantable electronic device infection.</title>
        <authorList>
            <person name="Fukano H."/>
            <person name="Miyama H."/>
            <person name="Hoshino Y."/>
        </authorList>
    </citation>
    <scope>NUCLEOTIDE SEQUENCE [LARGE SCALE GENOMIC DNA]</scope>
    <source>
        <strain evidence="2 3">NIIDNTM18</strain>
    </source>
</reference>
<organism evidence="2 3">
    <name type="scientific">Mycolicibacterium litorale</name>
    <dbReference type="NCBI Taxonomy" id="758802"/>
    <lineage>
        <taxon>Bacteria</taxon>
        <taxon>Bacillati</taxon>
        <taxon>Actinomycetota</taxon>
        <taxon>Actinomycetes</taxon>
        <taxon>Mycobacteriales</taxon>
        <taxon>Mycobacteriaceae</taxon>
        <taxon>Mycolicibacterium</taxon>
    </lineage>
</organism>
<accession>A0A6S6NZD6</accession>
<feature type="transmembrane region" description="Helical" evidence="1">
    <location>
        <begin position="50"/>
        <end position="72"/>
    </location>
</feature>
<feature type="transmembrane region" description="Helical" evidence="1">
    <location>
        <begin position="12"/>
        <end position="30"/>
    </location>
</feature>
<dbReference type="InterPro" id="IPR018750">
    <property type="entry name" value="DUF2306_membrane"/>
</dbReference>
<feature type="transmembrane region" description="Helical" evidence="1">
    <location>
        <begin position="110"/>
        <end position="130"/>
    </location>
</feature>
<dbReference type="Proteomes" id="UP000515734">
    <property type="component" value="Chromosome"/>
</dbReference>
<evidence type="ECO:0000313" key="3">
    <source>
        <dbReference type="Proteomes" id="UP000515734"/>
    </source>
</evidence>
<feature type="transmembrane region" description="Helical" evidence="1">
    <location>
        <begin position="184"/>
        <end position="204"/>
    </location>
</feature>
<evidence type="ECO:0000313" key="2">
    <source>
        <dbReference type="EMBL" id="BCI51844.1"/>
    </source>
</evidence>
<proteinExistence type="predicted"/>
<keyword evidence="1" id="KW-1133">Transmembrane helix</keyword>
<evidence type="ECO:0000256" key="1">
    <source>
        <dbReference type="SAM" id="Phobius"/>
    </source>
</evidence>
<protein>
    <submittedName>
        <fullName evidence="2">Uncharacterized protein</fullName>
    </submittedName>
</protein>
<feature type="transmembrane region" description="Helical" evidence="1">
    <location>
        <begin position="150"/>
        <end position="172"/>
    </location>
</feature>
<dbReference type="AlphaFoldDB" id="A0A6S6NZD6"/>
<keyword evidence="1" id="KW-0812">Transmembrane</keyword>
<keyword evidence="1" id="KW-0472">Membrane</keyword>
<dbReference type="EMBL" id="AP023287">
    <property type="protein sequence ID" value="BCI51844.1"/>
    <property type="molecule type" value="Genomic_DNA"/>
</dbReference>
<gene>
    <name evidence="2" type="ORF">NIIDNTM18_11220</name>
</gene>
<dbReference type="Pfam" id="PF10067">
    <property type="entry name" value="DUF2306"/>
    <property type="match status" value="1"/>
</dbReference>